<dbReference type="KEGG" id="mhu:Mhun_2349"/>
<dbReference type="InterPro" id="IPR050553">
    <property type="entry name" value="Thioredoxin_ResA/DsbE_sf"/>
</dbReference>
<dbReference type="EnsemblBacteria" id="ABD42053">
    <property type="protein sequence ID" value="ABD42053"/>
    <property type="gene ID" value="Mhun_2349"/>
</dbReference>
<dbReference type="PANTHER" id="PTHR42852">
    <property type="entry name" value="THIOL:DISULFIDE INTERCHANGE PROTEIN DSBE"/>
    <property type="match status" value="1"/>
</dbReference>
<dbReference type="EMBL" id="CP000254">
    <property type="protein sequence ID" value="ABD42053.1"/>
    <property type="molecule type" value="Genomic_DNA"/>
</dbReference>
<keyword evidence="3" id="KW-1185">Reference proteome</keyword>
<dbReference type="SUPFAM" id="SSF52833">
    <property type="entry name" value="Thioredoxin-like"/>
    <property type="match status" value="1"/>
</dbReference>
<dbReference type="eggNOG" id="arCOG01976">
    <property type="taxonomic scope" value="Archaea"/>
</dbReference>
<sequence length="186" mass="20483">MSYHRTILPVVFGLLVMTLLCTGCLASEESPEIAYSETASPELAWITTSMTDVATGERFTIKDLAEQGKPVIIHSFAVWCPGCSMQLLESTKLLTAYPDKYVVVALDVDPNDNAEKVRRHQESNNFKGIFTAAPTDVTRSLIKAYGPGFIQSIPQTIIICDKTATYLEDGVFRADVLKRALDELCS</sequence>
<dbReference type="Pfam" id="PF00578">
    <property type="entry name" value="AhpC-TSA"/>
    <property type="match status" value="1"/>
</dbReference>
<protein>
    <recommendedName>
        <fullName evidence="1">Thioredoxin domain-containing protein</fullName>
    </recommendedName>
</protein>
<dbReference type="Proteomes" id="UP000001941">
    <property type="component" value="Chromosome"/>
</dbReference>
<accession>Q2FRY9</accession>
<dbReference type="InterPro" id="IPR036249">
    <property type="entry name" value="Thioredoxin-like_sf"/>
</dbReference>
<dbReference type="Gene3D" id="3.40.30.10">
    <property type="entry name" value="Glutaredoxin"/>
    <property type="match status" value="1"/>
</dbReference>
<dbReference type="GO" id="GO:0016491">
    <property type="term" value="F:oxidoreductase activity"/>
    <property type="evidence" value="ECO:0007669"/>
    <property type="project" value="InterPro"/>
</dbReference>
<dbReference type="HOGENOM" id="CLU_110107_0_0_2"/>
<dbReference type="InterPro" id="IPR000866">
    <property type="entry name" value="AhpC/TSA"/>
</dbReference>
<evidence type="ECO:0000313" key="3">
    <source>
        <dbReference type="Proteomes" id="UP000001941"/>
    </source>
</evidence>
<dbReference type="STRING" id="323259.Mhun_2349"/>
<reference evidence="3" key="1">
    <citation type="journal article" date="2016" name="Stand. Genomic Sci.">
        <title>Complete genome sequence of Methanospirillum hungatei type strain JF1.</title>
        <authorList>
            <person name="Gunsalus R.P."/>
            <person name="Cook L.E."/>
            <person name="Crable B."/>
            <person name="Rohlin L."/>
            <person name="McDonald E."/>
            <person name="Mouttaki H."/>
            <person name="Sieber J.R."/>
            <person name="Poweleit N."/>
            <person name="Zhou H."/>
            <person name="Lapidus A.L."/>
            <person name="Daligault H.E."/>
            <person name="Land M."/>
            <person name="Gilna P."/>
            <person name="Ivanova N."/>
            <person name="Kyrpides N."/>
            <person name="Culley D.E."/>
            <person name="McInerney M.J."/>
        </authorList>
    </citation>
    <scope>NUCLEOTIDE SEQUENCE [LARGE SCALE GENOMIC DNA]</scope>
    <source>
        <strain evidence="3">ATCC 27890 / DSM 864 / NBRC 100397 / JF-1</strain>
    </source>
</reference>
<name>Q2FRY9_METHJ</name>
<dbReference type="GeneID" id="3923246"/>
<organism evidence="2 3">
    <name type="scientific">Methanospirillum hungatei JF-1 (strain ATCC 27890 / DSM 864 / NBRC 100397 / JF-1)</name>
    <dbReference type="NCBI Taxonomy" id="323259"/>
    <lineage>
        <taxon>Archaea</taxon>
        <taxon>Methanobacteriati</taxon>
        <taxon>Methanobacteriota</taxon>
        <taxon>Stenosarchaea group</taxon>
        <taxon>Methanomicrobia</taxon>
        <taxon>Methanomicrobiales</taxon>
        <taxon>Methanospirillaceae</taxon>
        <taxon>Methanospirillum</taxon>
    </lineage>
</organism>
<evidence type="ECO:0000313" key="2">
    <source>
        <dbReference type="EMBL" id="ABD42053.1"/>
    </source>
</evidence>
<dbReference type="AlphaFoldDB" id="Q2FRY9"/>
<dbReference type="RefSeq" id="WP_011449311.1">
    <property type="nucleotide sequence ID" value="NC_007796.1"/>
</dbReference>
<feature type="domain" description="Thioredoxin" evidence="1">
    <location>
        <begin position="24"/>
        <end position="186"/>
    </location>
</feature>
<evidence type="ECO:0000259" key="1">
    <source>
        <dbReference type="PROSITE" id="PS51352"/>
    </source>
</evidence>
<dbReference type="GO" id="GO:0016209">
    <property type="term" value="F:antioxidant activity"/>
    <property type="evidence" value="ECO:0007669"/>
    <property type="project" value="InterPro"/>
</dbReference>
<gene>
    <name evidence="2" type="ordered locus">Mhun_2349</name>
</gene>
<proteinExistence type="predicted"/>
<dbReference type="InParanoid" id="Q2FRY9"/>
<dbReference type="OrthoDB" id="115386at2157"/>
<dbReference type="PANTHER" id="PTHR42852:SF17">
    <property type="entry name" value="THIOREDOXIN-LIKE PROTEIN HI_1115"/>
    <property type="match status" value="1"/>
</dbReference>
<dbReference type="InterPro" id="IPR013766">
    <property type="entry name" value="Thioredoxin_domain"/>
</dbReference>
<dbReference type="PROSITE" id="PS51352">
    <property type="entry name" value="THIOREDOXIN_2"/>
    <property type="match status" value="1"/>
</dbReference>